<dbReference type="RefSeq" id="WP_187374063.1">
    <property type="nucleotide sequence ID" value="NZ_CABJAT010000001.1"/>
</dbReference>
<dbReference type="AlphaFoldDB" id="A0AB73TAT8"/>
<evidence type="ECO:0000256" key="2">
    <source>
        <dbReference type="ARBA" id="ARBA00008107"/>
    </source>
</evidence>
<evidence type="ECO:0000256" key="3">
    <source>
        <dbReference type="ARBA" id="ARBA00011738"/>
    </source>
</evidence>
<comment type="subcellular location">
    <subcellularLocation>
        <location evidence="1 7">Cytoplasm</location>
    </subcellularLocation>
</comment>
<comment type="subunit">
    <text evidence="3 7">Homodimer.</text>
</comment>
<keyword evidence="5 7" id="KW-0963">Cytoplasm</keyword>
<proteinExistence type="inferred from homology"/>
<dbReference type="Gene3D" id="1.20.58.220">
    <property type="entry name" value="Phosphate transport system protein phou homolog 2, domain 2"/>
    <property type="match status" value="1"/>
</dbReference>
<accession>A0AB73TAT8</accession>
<dbReference type="PANTHER" id="PTHR42930">
    <property type="entry name" value="PHOSPHATE-SPECIFIC TRANSPORT SYSTEM ACCESSORY PROTEIN PHOU"/>
    <property type="match status" value="1"/>
</dbReference>
<gene>
    <name evidence="9" type="ORF">C7383_101726</name>
</gene>
<name>A0AB73TAT8_9FIRM</name>
<evidence type="ECO:0000256" key="7">
    <source>
        <dbReference type="PIRNR" id="PIRNR003107"/>
    </source>
</evidence>
<dbReference type="FunFam" id="1.20.58.220:FF:000004">
    <property type="entry name" value="Phosphate-specific transport system accessory protein PhoU"/>
    <property type="match status" value="1"/>
</dbReference>
<dbReference type="InterPro" id="IPR038078">
    <property type="entry name" value="PhoU-like_sf"/>
</dbReference>
<organism evidence="9 10">
    <name type="scientific">Murimonas intestini</name>
    <dbReference type="NCBI Taxonomy" id="1337051"/>
    <lineage>
        <taxon>Bacteria</taxon>
        <taxon>Bacillati</taxon>
        <taxon>Bacillota</taxon>
        <taxon>Clostridia</taxon>
        <taxon>Lachnospirales</taxon>
        <taxon>Lachnospiraceae</taxon>
        <taxon>Murimonas</taxon>
    </lineage>
</organism>
<comment type="caution">
    <text evidence="9">The sequence shown here is derived from an EMBL/GenBank/DDBJ whole genome shotgun (WGS) entry which is preliminary data.</text>
</comment>
<evidence type="ECO:0000256" key="6">
    <source>
        <dbReference type="ARBA" id="ARBA00022592"/>
    </source>
</evidence>
<dbReference type="GO" id="GO:0005737">
    <property type="term" value="C:cytoplasm"/>
    <property type="evidence" value="ECO:0007669"/>
    <property type="project" value="UniProtKB-SubCell"/>
</dbReference>
<keyword evidence="10" id="KW-1185">Reference proteome</keyword>
<comment type="function">
    <text evidence="7">Plays a role in the regulation of phosphate uptake.</text>
</comment>
<dbReference type="Pfam" id="PF01895">
    <property type="entry name" value="PhoU"/>
    <property type="match status" value="2"/>
</dbReference>
<dbReference type="InterPro" id="IPR026022">
    <property type="entry name" value="PhoU_dom"/>
</dbReference>
<dbReference type="PANTHER" id="PTHR42930:SF3">
    <property type="entry name" value="PHOSPHATE-SPECIFIC TRANSPORT SYSTEM ACCESSORY PROTEIN PHOU"/>
    <property type="match status" value="1"/>
</dbReference>
<dbReference type="GO" id="GO:0006817">
    <property type="term" value="P:phosphate ion transport"/>
    <property type="evidence" value="ECO:0007669"/>
    <property type="project" value="UniProtKB-KW"/>
</dbReference>
<evidence type="ECO:0000313" key="9">
    <source>
        <dbReference type="EMBL" id="PWJ79345.1"/>
    </source>
</evidence>
<evidence type="ECO:0000256" key="1">
    <source>
        <dbReference type="ARBA" id="ARBA00004496"/>
    </source>
</evidence>
<dbReference type="InterPro" id="IPR028366">
    <property type="entry name" value="PhoU"/>
</dbReference>
<dbReference type="GO" id="GO:0030643">
    <property type="term" value="P:intracellular phosphate ion homeostasis"/>
    <property type="evidence" value="ECO:0007669"/>
    <property type="project" value="InterPro"/>
</dbReference>
<dbReference type="GO" id="GO:0045936">
    <property type="term" value="P:negative regulation of phosphate metabolic process"/>
    <property type="evidence" value="ECO:0007669"/>
    <property type="project" value="InterPro"/>
</dbReference>
<evidence type="ECO:0000256" key="5">
    <source>
        <dbReference type="ARBA" id="ARBA00022490"/>
    </source>
</evidence>
<evidence type="ECO:0000313" key="10">
    <source>
        <dbReference type="Proteomes" id="UP000245412"/>
    </source>
</evidence>
<protein>
    <recommendedName>
        <fullName evidence="7">Phosphate-specific transport system accessory protein PhoU</fullName>
    </recommendedName>
</protein>
<dbReference type="Proteomes" id="UP000245412">
    <property type="component" value="Unassembled WGS sequence"/>
</dbReference>
<keyword evidence="6 7" id="KW-0592">Phosphate transport</keyword>
<comment type="similarity">
    <text evidence="2 7">Belongs to the PhoU family.</text>
</comment>
<dbReference type="NCBIfam" id="TIGR02135">
    <property type="entry name" value="phoU_full"/>
    <property type="match status" value="1"/>
</dbReference>
<evidence type="ECO:0000259" key="8">
    <source>
        <dbReference type="Pfam" id="PF01895"/>
    </source>
</evidence>
<keyword evidence="4 7" id="KW-0813">Transport</keyword>
<evidence type="ECO:0000256" key="4">
    <source>
        <dbReference type="ARBA" id="ARBA00022448"/>
    </source>
</evidence>
<feature type="domain" description="PhoU" evidence="8">
    <location>
        <begin position="19"/>
        <end position="106"/>
    </location>
</feature>
<dbReference type="EMBL" id="QGGY01000001">
    <property type="protein sequence ID" value="PWJ79345.1"/>
    <property type="molecule type" value="Genomic_DNA"/>
</dbReference>
<sequence>MTTRKIYLAELEELTEKVSLMGQKLEEMIGSVKKALTEMDGELAKAIIAQDDDIDELERTVEHGCIRIVAKQQPVATDLRRVTSIMRLIGDIERIADHCGDISEYIIALTGESIIPMPENILEMFDVMKKMVGMTIESFITENVQETEEVTKMDDIVDDYFEKIKDELCIAMKHNPEHIRAYADYLLIAKYVERMADHSTNIAEWTAFIVTGDLEQYMNI</sequence>
<feature type="domain" description="PhoU" evidence="8">
    <location>
        <begin position="121"/>
        <end position="206"/>
    </location>
</feature>
<reference evidence="9 10" key="1">
    <citation type="submission" date="2018-05" db="EMBL/GenBank/DDBJ databases">
        <authorList>
            <person name="Goeker M."/>
            <person name="Huntemann M."/>
            <person name="Clum A."/>
            <person name="Pillay M."/>
            <person name="Palaniappan K."/>
            <person name="Varghese N."/>
            <person name="Mikhailova N."/>
            <person name="Stamatis D."/>
            <person name="Reddy T."/>
            <person name="Daum C."/>
            <person name="Shapiro N."/>
            <person name="Ivanova N."/>
            <person name="Kyrpides N."/>
            <person name="Woyke T."/>
        </authorList>
    </citation>
    <scope>NUCLEOTIDE SEQUENCE [LARGE SCALE GENOMIC DNA]</scope>
    <source>
        <strain evidence="9 10">DSM 26524</strain>
    </source>
</reference>
<dbReference type="PIRSF" id="PIRSF003107">
    <property type="entry name" value="PhoU"/>
    <property type="match status" value="1"/>
</dbReference>
<dbReference type="SUPFAM" id="SSF109755">
    <property type="entry name" value="PhoU-like"/>
    <property type="match status" value="1"/>
</dbReference>